<comment type="caution">
    <text evidence="1">The sequence shown here is derived from an EMBL/GenBank/DDBJ whole genome shotgun (WGS) entry which is preliminary data.</text>
</comment>
<proteinExistence type="predicted"/>
<gene>
    <name evidence="1" type="ORF">MRB53_028210</name>
</gene>
<keyword evidence="2" id="KW-1185">Reference proteome</keyword>
<dbReference type="EMBL" id="CM056817">
    <property type="protein sequence ID" value="KAJ8619681.1"/>
    <property type="molecule type" value="Genomic_DNA"/>
</dbReference>
<dbReference type="Proteomes" id="UP001234297">
    <property type="component" value="Chromosome 9"/>
</dbReference>
<name>A0ACC2KF26_PERAE</name>
<evidence type="ECO:0000313" key="2">
    <source>
        <dbReference type="Proteomes" id="UP001234297"/>
    </source>
</evidence>
<reference evidence="1 2" key="1">
    <citation type="journal article" date="2022" name="Hortic Res">
        <title>A haplotype resolved chromosomal level avocado genome allows analysis of novel avocado genes.</title>
        <authorList>
            <person name="Nath O."/>
            <person name="Fletcher S.J."/>
            <person name="Hayward A."/>
            <person name="Shaw L.M."/>
            <person name="Masouleh A.K."/>
            <person name="Furtado A."/>
            <person name="Henry R.J."/>
            <person name="Mitter N."/>
        </authorList>
    </citation>
    <scope>NUCLEOTIDE SEQUENCE [LARGE SCALE GENOMIC DNA]</scope>
    <source>
        <strain evidence="2">cv. Hass</strain>
    </source>
</reference>
<evidence type="ECO:0000313" key="1">
    <source>
        <dbReference type="EMBL" id="KAJ8619681.1"/>
    </source>
</evidence>
<accession>A0ACC2KF26</accession>
<protein>
    <submittedName>
        <fullName evidence="1">Uncharacterized protein</fullName>
    </submittedName>
</protein>
<sequence length="42" mass="4770">MHYSYFAGFLVSHWDGPSGVTLEAGILKAFSRIHTVRRFEEG</sequence>
<organism evidence="1 2">
    <name type="scientific">Persea americana</name>
    <name type="common">Avocado</name>
    <dbReference type="NCBI Taxonomy" id="3435"/>
    <lineage>
        <taxon>Eukaryota</taxon>
        <taxon>Viridiplantae</taxon>
        <taxon>Streptophyta</taxon>
        <taxon>Embryophyta</taxon>
        <taxon>Tracheophyta</taxon>
        <taxon>Spermatophyta</taxon>
        <taxon>Magnoliopsida</taxon>
        <taxon>Magnoliidae</taxon>
        <taxon>Laurales</taxon>
        <taxon>Lauraceae</taxon>
        <taxon>Persea</taxon>
    </lineage>
</organism>